<dbReference type="EMBL" id="FUEG01000005">
    <property type="protein sequence ID" value="SJL04984.1"/>
    <property type="molecule type" value="Genomic_DNA"/>
</dbReference>
<proteinExistence type="predicted"/>
<reference evidence="3" key="1">
    <citation type="journal article" date="2017" name="Nat. Ecol. Evol.">
        <title>Genome expansion and lineage-specific genetic innovations in the forest pathogenic fungi Armillaria.</title>
        <authorList>
            <person name="Sipos G."/>
            <person name="Prasanna A.N."/>
            <person name="Walter M.C."/>
            <person name="O'Connor E."/>
            <person name="Balint B."/>
            <person name="Krizsan K."/>
            <person name="Kiss B."/>
            <person name="Hess J."/>
            <person name="Varga T."/>
            <person name="Slot J."/>
            <person name="Riley R."/>
            <person name="Boka B."/>
            <person name="Rigling D."/>
            <person name="Barry K."/>
            <person name="Lee J."/>
            <person name="Mihaltcheva S."/>
            <person name="LaButti K."/>
            <person name="Lipzen A."/>
            <person name="Waldron R."/>
            <person name="Moloney N.M."/>
            <person name="Sperisen C."/>
            <person name="Kredics L."/>
            <person name="Vagvoelgyi C."/>
            <person name="Patrignani A."/>
            <person name="Fitzpatrick D."/>
            <person name="Nagy I."/>
            <person name="Doyle S."/>
            <person name="Anderson J.B."/>
            <person name="Grigoriev I.V."/>
            <person name="Gueldener U."/>
            <person name="Muensterkoetter M."/>
            <person name="Nagy L.G."/>
        </authorList>
    </citation>
    <scope>NUCLEOTIDE SEQUENCE [LARGE SCALE GENOMIC DNA]</scope>
    <source>
        <strain evidence="3">C18/9</strain>
    </source>
</reference>
<keyword evidence="3" id="KW-1185">Reference proteome</keyword>
<keyword evidence="1" id="KW-0732">Signal</keyword>
<dbReference type="Proteomes" id="UP000219338">
    <property type="component" value="Unassembled WGS sequence"/>
</dbReference>
<evidence type="ECO:0000256" key="1">
    <source>
        <dbReference type="SAM" id="SignalP"/>
    </source>
</evidence>
<feature type="chain" id="PRO_5012424995" evidence="1">
    <location>
        <begin position="20"/>
        <end position="43"/>
    </location>
</feature>
<evidence type="ECO:0000313" key="3">
    <source>
        <dbReference type="Proteomes" id="UP000219338"/>
    </source>
</evidence>
<name>A0A284R8F1_ARMOS</name>
<protein>
    <submittedName>
        <fullName evidence="2">Uncharacterized protein</fullName>
    </submittedName>
</protein>
<organism evidence="2 3">
    <name type="scientific">Armillaria ostoyae</name>
    <name type="common">Armillaria root rot fungus</name>
    <dbReference type="NCBI Taxonomy" id="47428"/>
    <lineage>
        <taxon>Eukaryota</taxon>
        <taxon>Fungi</taxon>
        <taxon>Dikarya</taxon>
        <taxon>Basidiomycota</taxon>
        <taxon>Agaricomycotina</taxon>
        <taxon>Agaricomycetes</taxon>
        <taxon>Agaricomycetidae</taxon>
        <taxon>Agaricales</taxon>
        <taxon>Marasmiineae</taxon>
        <taxon>Physalacriaceae</taxon>
        <taxon>Armillaria</taxon>
    </lineage>
</organism>
<sequence length="43" mass="4621">MYLTCKLYFLLCVIAAVTASPSESGQEGSTEFCDGVRCTEISP</sequence>
<gene>
    <name evidence="2" type="ORF">ARMOST_08355</name>
</gene>
<accession>A0A284R8F1</accession>
<feature type="signal peptide" evidence="1">
    <location>
        <begin position="1"/>
        <end position="19"/>
    </location>
</feature>
<evidence type="ECO:0000313" key="2">
    <source>
        <dbReference type="EMBL" id="SJL04984.1"/>
    </source>
</evidence>
<dbReference type="AlphaFoldDB" id="A0A284R8F1"/>